<evidence type="ECO:0000313" key="4">
    <source>
        <dbReference type="EMBL" id="CAE6957345.1"/>
    </source>
</evidence>
<evidence type="ECO:0000256" key="1">
    <source>
        <dbReference type="SAM" id="MobiDB-lite"/>
    </source>
</evidence>
<dbReference type="Proteomes" id="UP000604046">
    <property type="component" value="Unassembled WGS sequence"/>
</dbReference>
<dbReference type="InterPro" id="IPR002575">
    <property type="entry name" value="Aminoglycoside_PTrfase"/>
</dbReference>
<organism evidence="4 5">
    <name type="scientific">Symbiodinium natans</name>
    <dbReference type="NCBI Taxonomy" id="878477"/>
    <lineage>
        <taxon>Eukaryota</taxon>
        <taxon>Sar</taxon>
        <taxon>Alveolata</taxon>
        <taxon>Dinophyceae</taxon>
        <taxon>Suessiales</taxon>
        <taxon>Symbiodiniaceae</taxon>
        <taxon>Symbiodinium</taxon>
    </lineage>
</organism>
<feature type="signal peptide" evidence="2">
    <location>
        <begin position="1"/>
        <end position="17"/>
    </location>
</feature>
<dbReference type="InterPro" id="IPR011009">
    <property type="entry name" value="Kinase-like_dom_sf"/>
</dbReference>
<accession>A0A812HNX7</accession>
<feature type="chain" id="PRO_5032693243" description="Aminoglycoside phosphotransferase domain-containing protein" evidence="2">
    <location>
        <begin position="18"/>
        <end position="814"/>
    </location>
</feature>
<proteinExistence type="predicted"/>
<feature type="non-terminal residue" evidence="4">
    <location>
        <position position="1"/>
    </location>
</feature>
<comment type="caution">
    <text evidence="4">The sequence shown here is derived from an EMBL/GenBank/DDBJ whole genome shotgun (WGS) entry which is preliminary data.</text>
</comment>
<evidence type="ECO:0000256" key="2">
    <source>
        <dbReference type="SAM" id="SignalP"/>
    </source>
</evidence>
<feature type="region of interest" description="Disordered" evidence="1">
    <location>
        <begin position="600"/>
        <end position="623"/>
    </location>
</feature>
<feature type="domain" description="Aminoglycoside phosphotransferase" evidence="3">
    <location>
        <begin position="242"/>
        <end position="296"/>
    </location>
</feature>
<evidence type="ECO:0000259" key="3">
    <source>
        <dbReference type="Pfam" id="PF01636"/>
    </source>
</evidence>
<dbReference type="OrthoDB" id="436576at2759"/>
<reference evidence="4" key="1">
    <citation type="submission" date="2021-02" db="EMBL/GenBank/DDBJ databases">
        <authorList>
            <person name="Dougan E. K."/>
            <person name="Rhodes N."/>
            <person name="Thang M."/>
            <person name="Chan C."/>
        </authorList>
    </citation>
    <scope>NUCLEOTIDE SEQUENCE</scope>
</reference>
<evidence type="ECO:0000313" key="5">
    <source>
        <dbReference type="Proteomes" id="UP000604046"/>
    </source>
</evidence>
<gene>
    <name evidence="4" type="ORF">SNAT2548_LOCUS1803</name>
</gene>
<dbReference type="Pfam" id="PF01636">
    <property type="entry name" value="APH"/>
    <property type="match status" value="1"/>
</dbReference>
<dbReference type="EMBL" id="CAJNDS010000103">
    <property type="protein sequence ID" value="CAE6957345.1"/>
    <property type="molecule type" value="Genomic_DNA"/>
</dbReference>
<keyword evidence="5" id="KW-1185">Reference proteome</keyword>
<keyword evidence="2" id="KW-0732">Signal</keyword>
<name>A0A812HNX7_9DINO</name>
<sequence length="814" mass="89407">MVALCLFCLCFEQWISGKYPIFKVKRVSLSFSGASVFFMTPMRDGNVPMPASVLKFDSKECCLEAPDGKDQQVQDALWFDDASGVKDYVLVDTKDPSSVMQIDLCGGVFGLPEFAKAPPVHTFASILEEELKEVSMSVDIIPIINEALERRMYHFTMSDRKVSTLSLADSYKIVRFVGHGILNRAKEGAKRAAKSPALAAGFQNPVEVDDLDPEGKIIQELCGRKQTVRDMFQKFSGMESKLSEHFKRPVVVGLCHNDLHGGNLLVDSQGLVWLIDFATVESGKHVLMDLSKFLSACAFMYLQDSVNEKGIQAIAKILFTTPDATTDLPSALMDEVKDDPVARLFYQIMVRIRHCMCLYESGPGSPGNDGSPFAIALSAWSARMQSYSEPSLHQKTRALYWAVAGVQRLLWQMKEDIGPTASKWIEAGPRRLVEFAGFEVASDPSVMGHHGDITLSCEHARQVASSDNFVGPQNPPSLIAGVLLQLMFELEFQTYCAQAGASEAWTTDILTREKVNVTEHCVELALKFVGSLNTRLILLPDKAKTLWTKITKVYKQFAPDLLTLELFCGRTLVVGDGGTGKSVLTKQLLAEVAQMEVGTIHERADAERKGPRDEGRATKSKPVPRAPYQVMVPLRVPLVDLARQLQESPDMGVDPDVLNDLLAVWMARKYGGDSTLVQLITQVRQASHEAADEEEAGVADNNDILGLFVLLDGLDEAAAERTNILLFITSLLEAEPCHFPLLTARPGVLGFAEKEKLAANGFIGCLMSKLPPLKAIIENPAYAGLTGNPMCLTLLTHVLRKSLKENGLAVKIAL</sequence>
<protein>
    <recommendedName>
        <fullName evidence="3">Aminoglycoside phosphotransferase domain-containing protein</fullName>
    </recommendedName>
</protein>
<feature type="compositionally biased region" description="Basic and acidic residues" evidence="1">
    <location>
        <begin position="600"/>
        <end position="617"/>
    </location>
</feature>
<dbReference type="Gene3D" id="3.90.1200.10">
    <property type="match status" value="1"/>
</dbReference>
<dbReference type="AlphaFoldDB" id="A0A812HNX7"/>
<dbReference type="SUPFAM" id="SSF56112">
    <property type="entry name" value="Protein kinase-like (PK-like)"/>
    <property type="match status" value="1"/>
</dbReference>